<feature type="domain" description="PDZ" evidence="3">
    <location>
        <begin position="11"/>
        <end position="93"/>
    </location>
</feature>
<dbReference type="Gene3D" id="2.30.42.10">
    <property type="match status" value="2"/>
</dbReference>
<feature type="region of interest" description="Disordered" evidence="2">
    <location>
        <begin position="651"/>
        <end position="675"/>
    </location>
</feature>
<comment type="caution">
    <text evidence="4">The sequence shown here is derived from an EMBL/GenBank/DDBJ whole genome shotgun (WGS) entry which is preliminary data.</text>
</comment>
<dbReference type="GO" id="GO:0043495">
    <property type="term" value="F:protein-membrane adaptor activity"/>
    <property type="evidence" value="ECO:0007669"/>
    <property type="project" value="TreeGrafter"/>
</dbReference>
<feature type="compositionally biased region" description="Acidic residues" evidence="2">
    <location>
        <begin position="297"/>
        <end position="311"/>
    </location>
</feature>
<dbReference type="GO" id="GO:0072659">
    <property type="term" value="P:protein localization to plasma membrane"/>
    <property type="evidence" value="ECO:0007669"/>
    <property type="project" value="TreeGrafter"/>
</dbReference>
<feature type="compositionally biased region" description="Acidic residues" evidence="2">
    <location>
        <begin position="260"/>
        <end position="275"/>
    </location>
</feature>
<dbReference type="InterPro" id="IPR001478">
    <property type="entry name" value="PDZ"/>
</dbReference>
<dbReference type="InterPro" id="IPR051067">
    <property type="entry name" value="NHER"/>
</dbReference>
<feature type="compositionally biased region" description="Low complexity" evidence="2">
    <location>
        <begin position="665"/>
        <end position="675"/>
    </location>
</feature>
<evidence type="ECO:0000256" key="2">
    <source>
        <dbReference type="SAM" id="MobiDB-lite"/>
    </source>
</evidence>
<reference evidence="4 5" key="1">
    <citation type="submission" date="2020-04" db="EMBL/GenBank/DDBJ databases">
        <authorList>
            <person name="Laetsch R D."/>
            <person name="Stevens L."/>
            <person name="Kumar S."/>
            <person name="Blaxter L. M."/>
        </authorList>
    </citation>
    <scope>NUCLEOTIDE SEQUENCE [LARGE SCALE GENOMIC DNA]</scope>
</reference>
<name>A0A8S1F0R2_9PELO</name>
<dbReference type="CDD" id="cd06768">
    <property type="entry name" value="PDZ_NHERF-like"/>
    <property type="match status" value="2"/>
</dbReference>
<feature type="compositionally biased region" description="Polar residues" evidence="2">
    <location>
        <begin position="281"/>
        <end position="291"/>
    </location>
</feature>
<dbReference type="PANTHER" id="PTHR14191">
    <property type="entry name" value="PDZ DOMAIN CONTAINING PROTEIN"/>
    <property type="match status" value="1"/>
</dbReference>
<dbReference type="SMART" id="SM00228">
    <property type="entry name" value="PDZ"/>
    <property type="match status" value="2"/>
</dbReference>
<dbReference type="SUPFAM" id="SSF50156">
    <property type="entry name" value="PDZ domain-like"/>
    <property type="match status" value="2"/>
</dbReference>
<dbReference type="PANTHER" id="PTHR14191:SF3">
    <property type="entry name" value="NA(+)_H(+) EXCHANGE REGULATORY COFACTOR-LIKE PROTEIN NRFL-1"/>
    <property type="match status" value="1"/>
</dbReference>
<feature type="compositionally biased region" description="Pro residues" evidence="2">
    <location>
        <begin position="224"/>
        <end position="242"/>
    </location>
</feature>
<accession>A0A8S1F0R2</accession>
<dbReference type="GO" id="GO:0016324">
    <property type="term" value="C:apical plasma membrane"/>
    <property type="evidence" value="ECO:0007669"/>
    <property type="project" value="TreeGrafter"/>
</dbReference>
<dbReference type="Pfam" id="PF00595">
    <property type="entry name" value="PDZ"/>
    <property type="match status" value="2"/>
</dbReference>
<dbReference type="OrthoDB" id="10007415at2759"/>
<dbReference type="EMBL" id="CADEPM010000005">
    <property type="protein sequence ID" value="CAB3406018.1"/>
    <property type="molecule type" value="Genomic_DNA"/>
</dbReference>
<dbReference type="AlphaFoldDB" id="A0A8S1F0R2"/>
<feature type="region of interest" description="Disordered" evidence="2">
    <location>
        <begin position="207"/>
        <end position="315"/>
    </location>
</feature>
<gene>
    <name evidence="4" type="ORF">CBOVIS_LOCUS8147</name>
</gene>
<dbReference type="Proteomes" id="UP000494206">
    <property type="component" value="Unassembled WGS sequence"/>
</dbReference>
<keyword evidence="5" id="KW-1185">Reference proteome</keyword>
<organism evidence="4 5">
    <name type="scientific">Caenorhabditis bovis</name>
    <dbReference type="NCBI Taxonomy" id="2654633"/>
    <lineage>
        <taxon>Eukaryota</taxon>
        <taxon>Metazoa</taxon>
        <taxon>Ecdysozoa</taxon>
        <taxon>Nematoda</taxon>
        <taxon>Chromadorea</taxon>
        <taxon>Rhabditida</taxon>
        <taxon>Rhabditina</taxon>
        <taxon>Rhabditomorpha</taxon>
        <taxon>Rhabditoidea</taxon>
        <taxon>Rhabditidae</taxon>
        <taxon>Peloderinae</taxon>
        <taxon>Caenorhabditis</taxon>
    </lineage>
</organism>
<feature type="domain" description="PDZ" evidence="3">
    <location>
        <begin position="403"/>
        <end position="485"/>
    </location>
</feature>
<dbReference type="PROSITE" id="PS50106">
    <property type="entry name" value="PDZ"/>
    <property type="match status" value="2"/>
</dbReference>
<evidence type="ECO:0000256" key="1">
    <source>
        <dbReference type="ARBA" id="ARBA00022737"/>
    </source>
</evidence>
<dbReference type="InterPro" id="IPR036034">
    <property type="entry name" value="PDZ_sf"/>
</dbReference>
<evidence type="ECO:0000313" key="5">
    <source>
        <dbReference type="Proteomes" id="UP000494206"/>
    </source>
</evidence>
<protein>
    <recommendedName>
        <fullName evidence="3">PDZ domain-containing protein</fullName>
    </recommendedName>
</protein>
<evidence type="ECO:0000313" key="4">
    <source>
        <dbReference type="EMBL" id="CAB3406018.1"/>
    </source>
</evidence>
<evidence type="ECO:0000259" key="3">
    <source>
        <dbReference type="PROSITE" id="PS50106"/>
    </source>
</evidence>
<keyword evidence="1" id="KW-0677">Repeat</keyword>
<sequence length="720" mass="80602">MPLPADAPPPRLCIIEKQDGKTEYGYNLHSEKKRGQFVGIVDPGSAAERGGLVQGDRIFAVNGHSIISENHKKVVERIKQNPNRCEMLVISNEGAQWYADHGIPITLDLPNIIRCGDKSSSRPPINGSPPPNGSWYAPTYPQVRSKFPYLSCVTQPSSMERENEKVLVLRLYSLLVFLLSLIGIVRRRRQKTVETCGVRRIEHEMPASVDAVEMNEASEDRPQPPRPPSPLRPSPRPPPPQRSPSDRQLPANEHRRHGDEDDEETSEATAEEIDEVAVTAVKSNRPLSIQPSLEKKEEEEEEEEERQEEGESSSQLIIAVIVGEEDGLTEVWRRGIPRLSNKSDSVRIKRRIMDHLDAEQQTVMKEFDEVLDEHETTSKAAETPVFVPPPPPVDHTMKPLPRLCHLEKSSPLDEFGFNLHAEKNRGHFIGTVDEGGIGQRAGLETGQRIVGVNGQLVYPNTPHKDVVALIKKSPLSTTLLVASEDVDKWYKENGVEYSFAHAEKPHEPTNNNVKSKDIEAVHEKPSLSPHSIQVNEEREIVTTRTEVKSTTNSYQYQTTNDVYNPYSAAVADDDLINQVFGKVVLPETNVNITNEVVVTSHTEELEHISSSASTVSSHRESAVDVPLSHQYVPSYVPQQPKTHINHHYHDDHHVSTQQPSPLSNGSSHGYAGSSASGGYDDDDIYHLPAKQAREILRAKHRKHHLHDMSLNEKYQLVSNM</sequence>
<feature type="compositionally biased region" description="Polar residues" evidence="2">
    <location>
        <begin position="655"/>
        <end position="664"/>
    </location>
</feature>
<proteinExistence type="predicted"/>